<sequence>MYEERALFSTCLQRSIFSIFLALIFEALISTPLLCAPYQPRGSIIGYESHTRIITCLCRKESLFRYSRRYS</sequence>
<dbReference type="Proteomes" id="UP000799766">
    <property type="component" value="Unassembled WGS sequence"/>
</dbReference>
<keyword evidence="3" id="KW-1185">Reference proteome</keyword>
<dbReference type="EMBL" id="MU001679">
    <property type="protein sequence ID" value="KAF2457975.1"/>
    <property type="molecule type" value="Genomic_DNA"/>
</dbReference>
<name>A0A6A6P1U5_9PEZI</name>
<evidence type="ECO:0000313" key="3">
    <source>
        <dbReference type="Proteomes" id="UP000799766"/>
    </source>
</evidence>
<protein>
    <submittedName>
        <fullName evidence="2">Uncharacterized protein</fullName>
    </submittedName>
</protein>
<feature type="transmembrane region" description="Helical" evidence="1">
    <location>
        <begin position="15"/>
        <end position="35"/>
    </location>
</feature>
<proteinExistence type="predicted"/>
<accession>A0A6A6P1U5</accession>
<organism evidence="2 3">
    <name type="scientific">Lineolata rhizophorae</name>
    <dbReference type="NCBI Taxonomy" id="578093"/>
    <lineage>
        <taxon>Eukaryota</taxon>
        <taxon>Fungi</taxon>
        <taxon>Dikarya</taxon>
        <taxon>Ascomycota</taxon>
        <taxon>Pezizomycotina</taxon>
        <taxon>Dothideomycetes</taxon>
        <taxon>Dothideomycetes incertae sedis</taxon>
        <taxon>Lineolatales</taxon>
        <taxon>Lineolataceae</taxon>
        <taxon>Lineolata</taxon>
    </lineage>
</organism>
<keyword evidence="1" id="KW-0812">Transmembrane</keyword>
<dbReference type="AlphaFoldDB" id="A0A6A6P1U5"/>
<reference evidence="2" key="1">
    <citation type="journal article" date="2020" name="Stud. Mycol.">
        <title>101 Dothideomycetes genomes: a test case for predicting lifestyles and emergence of pathogens.</title>
        <authorList>
            <person name="Haridas S."/>
            <person name="Albert R."/>
            <person name="Binder M."/>
            <person name="Bloem J."/>
            <person name="Labutti K."/>
            <person name="Salamov A."/>
            <person name="Andreopoulos B."/>
            <person name="Baker S."/>
            <person name="Barry K."/>
            <person name="Bills G."/>
            <person name="Bluhm B."/>
            <person name="Cannon C."/>
            <person name="Castanera R."/>
            <person name="Culley D."/>
            <person name="Daum C."/>
            <person name="Ezra D."/>
            <person name="Gonzalez J."/>
            <person name="Henrissat B."/>
            <person name="Kuo A."/>
            <person name="Liang C."/>
            <person name="Lipzen A."/>
            <person name="Lutzoni F."/>
            <person name="Magnuson J."/>
            <person name="Mondo S."/>
            <person name="Nolan M."/>
            <person name="Ohm R."/>
            <person name="Pangilinan J."/>
            <person name="Park H.-J."/>
            <person name="Ramirez L."/>
            <person name="Alfaro M."/>
            <person name="Sun H."/>
            <person name="Tritt A."/>
            <person name="Yoshinaga Y."/>
            <person name="Zwiers L.-H."/>
            <person name="Turgeon B."/>
            <person name="Goodwin S."/>
            <person name="Spatafora J."/>
            <person name="Crous P."/>
            <person name="Grigoriev I."/>
        </authorList>
    </citation>
    <scope>NUCLEOTIDE SEQUENCE</scope>
    <source>
        <strain evidence="2">ATCC 16933</strain>
    </source>
</reference>
<keyword evidence="1" id="KW-0472">Membrane</keyword>
<gene>
    <name evidence="2" type="ORF">BDY21DRAFT_20407</name>
</gene>
<keyword evidence="1" id="KW-1133">Transmembrane helix</keyword>
<evidence type="ECO:0000256" key="1">
    <source>
        <dbReference type="SAM" id="Phobius"/>
    </source>
</evidence>
<evidence type="ECO:0000313" key="2">
    <source>
        <dbReference type="EMBL" id="KAF2457975.1"/>
    </source>
</evidence>